<proteinExistence type="predicted"/>
<gene>
    <name evidence="1" type="ORF">IEQ34_016630</name>
</gene>
<keyword evidence="2" id="KW-1185">Reference proteome</keyword>
<reference evidence="1 2" key="1">
    <citation type="journal article" date="2021" name="Hortic Res">
        <title>Chromosome-scale assembly of the Dendrobium chrysotoxum genome enhances the understanding of orchid evolution.</title>
        <authorList>
            <person name="Zhang Y."/>
            <person name="Zhang G.Q."/>
            <person name="Zhang D."/>
            <person name="Liu X.D."/>
            <person name="Xu X.Y."/>
            <person name="Sun W.H."/>
            <person name="Yu X."/>
            <person name="Zhu X."/>
            <person name="Wang Z.W."/>
            <person name="Zhao X."/>
            <person name="Zhong W.Y."/>
            <person name="Chen H."/>
            <person name="Yin W.L."/>
            <person name="Huang T."/>
            <person name="Niu S.C."/>
            <person name="Liu Z.J."/>
        </authorList>
    </citation>
    <scope>NUCLEOTIDE SEQUENCE [LARGE SCALE GENOMIC DNA]</scope>
    <source>
        <strain evidence="1">Lindl</strain>
    </source>
</reference>
<protein>
    <submittedName>
        <fullName evidence="1">Uncharacterized protein</fullName>
    </submittedName>
</protein>
<sequence length="113" mass="12719">MVRSQPTFERKSLRFAGKLAVDGVSPTEWAKLIEINLVALASKYEESSRHNSSKMRTRDERCYVIEHRGVGSQSLVASRMVVATLKPLMIGDDRTVQPESNMINEKITSILIL</sequence>
<accession>A0AAV7GE13</accession>
<evidence type="ECO:0000313" key="1">
    <source>
        <dbReference type="EMBL" id="KAH0454706.1"/>
    </source>
</evidence>
<organism evidence="1 2">
    <name type="scientific">Dendrobium chrysotoxum</name>
    <name type="common">Orchid</name>
    <dbReference type="NCBI Taxonomy" id="161865"/>
    <lineage>
        <taxon>Eukaryota</taxon>
        <taxon>Viridiplantae</taxon>
        <taxon>Streptophyta</taxon>
        <taxon>Embryophyta</taxon>
        <taxon>Tracheophyta</taxon>
        <taxon>Spermatophyta</taxon>
        <taxon>Magnoliopsida</taxon>
        <taxon>Liliopsida</taxon>
        <taxon>Asparagales</taxon>
        <taxon>Orchidaceae</taxon>
        <taxon>Epidendroideae</taxon>
        <taxon>Malaxideae</taxon>
        <taxon>Dendrobiinae</taxon>
        <taxon>Dendrobium</taxon>
    </lineage>
</organism>
<dbReference type="Proteomes" id="UP000775213">
    <property type="component" value="Unassembled WGS sequence"/>
</dbReference>
<comment type="caution">
    <text evidence="1">The sequence shown here is derived from an EMBL/GenBank/DDBJ whole genome shotgun (WGS) entry which is preliminary data.</text>
</comment>
<evidence type="ECO:0000313" key="2">
    <source>
        <dbReference type="Proteomes" id="UP000775213"/>
    </source>
</evidence>
<dbReference type="AlphaFoldDB" id="A0AAV7GE13"/>
<name>A0AAV7GE13_DENCH</name>
<dbReference type="EMBL" id="JAGFBR010000015">
    <property type="protein sequence ID" value="KAH0454706.1"/>
    <property type="molecule type" value="Genomic_DNA"/>
</dbReference>